<evidence type="ECO:0000256" key="1">
    <source>
        <dbReference type="ARBA" id="ARBA00022723"/>
    </source>
</evidence>
<name>A0A8J2K5J1_9HEXA</name>
<dbReference type="GO" id="GO:0006897">
    <property type="term" value="P:endocytosis"/>
    <property type="evidence" value="ECO:0007669"/>
    <property type="project" value="InterPro"/>
</dbReference>
<keyword evidence="9" id="KW-1185">Reference proteome</keyword>
<dbReference type="PROSITE" id="PS00028">
    <property type="entry name" value="ZINC_FINGER_C2H2_1"/>
    <property type="match status" value="6"/>
</dbReference>
<dbReference type="OrthoDB" id="8922241at2759"/>
<feature type="compositionally biased region" description="Basic and acidic residues" evidence="6">
    <location>
        <begin position="578"/>
        <end position="599"/>
    </location>
</feature>
<dbReference type="Proteomes" id="UP000708208">
    <property type="component" value="Unassembled WGS sequence"/>
</dbReference>
<keyword evidence="3 5" id="KW-0863">Zinc-finger</keyword>
<dbReference type="GO" id="GO:0008270">
    <property type="term" value="F:zinc ion binding"/>
    <property type="evidence" value="ECO:0007669"/>
    <property type="project" value="UniProtKB-KW"/>
</dbReference>
<dbReference type="SMART" id="SM00355">
    <property type="entry name" value="ZnF_C2H2"/>
    <property type="match status" value="11"/>
</dbReference>
<evidence type="ECO:0000256" key="2">
    <source>
        <dbReference type="ARBA" id="ARBA00022737"/>
    </source>
</evidence>
<dbReference type="GO" id="GO:0016020">
    <property type="term" value="C:membrane"/>
    <property type="evidence" value="ECO:0007669"/>
    <property type="project" value="InterPro"/>
</dbReference>
<evidence type="ECO:0000256" key="4">
    <source>
        <dbReference type="ARBA" id="ARBA00022833"/>
    </source>
</evidence>
<dbReference type="PANTHER" id="PTHR24379">
    <property type="entry name" value="KRAB AND ZINC FINGER DOMAIN-CONTAINING"/>
    <property type="match status" value="1"/>
</dbReference>
<sequence>MDEDEELTLLIDKPNVFVYEIPGHTKRVDFLHRAADWNIDHPIWYGNLLMYKAGLERCHCHLELRDPNGRMYGWANIKNYPGRDFGPVMDSSRYFTLNMNDRDGNFQLVGIGFTSRTDSADVHHVINTFFESVYCNNCNNERGLNLKGETRGREETIPAKRIKIETDPDVSMFVPEAAASLVEPEPVRASGDILNVEDVITKTGVMNEEEETTFSTGSLASENLLDGDQISQTRNDVEGLTEIHENLLRNMEPQEQPMCPQPQDQEGSMCNRDKVVKVLKCSFCSQDFQSRIEIINHFQRTHRKSVNTNTDSSVLQDLDHSEVTPDSMLSRTNDHYYLNISANMFKCDLCSKLFSTSSKIIEHWETVHEVEHFSCCECGLPFRIEKEMKNHRLRHHSFPCFICRNKFLSRQDIDEHLLKSHLCDPEGNTIHRASDEEFFCSICTGWFDFRRFRWIHNTNKHGGIKIGTIQTTLFSCPDCKEIPMSTSSLREHVQIVHGYSKKESNKLTLDQSISKPLDRVYTPESAKNDSNSGQSLEIRKSDSACEKDSPVKSPNILNMEDIVTIKTEIISEMIQTSTERETTVDGNRMDEAKSPKHESEMDEQEPEDLTSIHDNLLAIVEAQVQPPWPQPKPVKKAKWNLANFSRTFQCAFCSEQQKFHSRDDLIQHFRDMHAIVVTESTEAGDIWTGTPDSILSRTKDSKYWYISNGKFKCGICIQMFDSTPTILEHWKAEHGITKKLSCWHCGLPFRSLGDFRSHQRRCHSIPCLICGKLYLNPQDVGEHLLMEHLCDPQGQTIHRPGEHEFSCNMCSGWFDHKKFIWSHVQEKHAGRLGAAKTVPKWQLELGTIGERITGNLRTLWRIQGLDLTTEGAS</sequence>
<evidence type="ECO:0000313" key="8">
    <source>
        <dbReference type="EMBL" id="CAG7720489.1"/>
    </source>
</evidence>
<comment type="caution">
    <text evidence="8">The sequence shown here is derived from an EMBL/GenBank/DDBJ whole genome shotgun (WGS) entry which is preliminary data.</text>
</comment>
<reference evidence="8" key="1">
    <citation type="submission" date="2021-06" db="EMBL/GenBank/DDBJ databases">
        <authorList>
            <person name="Hodson N. C."/>
            <person name="Mongue J. A."/>
            <person name="Jaron S. K."/>
        </authorList>
    </citation>
    <scope>NUCLEOTIDE SEQUENCE</scope>
</reference>
<protein>
    <recommendedName>
        <fullName evidence="7">C2H2-type domain-containing protein</fullName>
    </recommendedName>
</protein>
<dbReference type="AlphaFoldDB" id="A0A8J2K5J1"/>
<keyword evidence="2" id="KW-0677">Repeat</keyword>
<feature type="domain" description="C2H2-type" evidence="7">
    <location>
        <begin position="345"/>
        <end position="373"/>
    </location>
</feature>
<evidence type="ECO:0000313" key="9">
    <source>
        <dbReference type="Proteomes" id="UP000708208"/>
    </source>
</evidence>
<dbReference type="EMBL" id="CAJVCH010071107">
    <property type="protein sequence ID" value="CAG7720489.1"/>
    <property type="molecule type" value="Genomic_DNA"/>
</dbReference>
<proteinExistence type="predicted"/>
<feature type="domain" description="C2H2-type" evidence="7">
    <location>
        <begin position="474"/>
        <end position="502"/>
    </location>
</feature>
<dbReference type="PANTHER" id="PTHR24379:SF121">
    <property type="entry name" value="C2H2-TYPE DOMAIN-CONTAINING PROTEIN"/>
    <property type="match status" value="1"/>
</dbReference>
<dbReference type="InterPro" id="IPR012466">
    <property type="entry name" value="NECAP_PHear"/>
</dbReference>
<evidence type="ECO:0000256" key="5">
    <source>
        <dbReference type="PROSITE-ProRule" id="PRU00042"/>
    </source>
</evidence>
<feature type="domain" description="C2H2-type" evidence="7">
    <location>
        <begin position="373"/>
        <end position="395"/>
    </location>
</feature>
<dbReference type="PROSITE" id="PS50157">
    <property type="entry name" value="ZINC_FINGER_C2H2_2"/>
    <property type="match status" value="3"/>
</dbReference>
<evidence type="ECO:0000259" key="7">
    <source>
        <dbReference type="PROSITE" id="PS50157"/>
    </source>
</evidence>
<evidence type="ECO:0000256" key="3">
    <source>
        <dbReference type="ARBA" id="ARBA00022771"/>
    </source>
</evidence>
<accession>A0A8J2K5J1</accession>
<dbReference type="InterPro" id="IPR013087">
    <property type="entry name" value="Znf_C2H2_type"/>
</dbReference>
<feature type="region of interest" description="Disordered" evidence="6">
    <location>
        <begin position="577"/>
        <end position="604"/>
    </location>
</feature>
<keyword evidence="1" id="KW-0479">Metal-binding</keyword>
<gene>
    <name evidence="8" type="ORF">AFUS01_LOCUS9762</name>
</gene>
<organism evidence="8 9">
    <name type="scientific">Allacma fusca</name>
    <dbReference type="NCBI Taxonomy" id="39272"/>
    <lineage>
        <taxon>Eukaryota</taxon>
        <taxon>Metazoa</taxon>
        <taxon>Ecdysozoa</taxon>
        <taxon>Arthropoda</taxon>
        <taxon>Hexapoda</taxon>
        <taxon>Collembola</taxon>
        <taxon>Symphypleona</taxon>
        <taxon>Sminthuridae</taxon>
        <taxon>Allacma</taxon>
    </lineage>
</organism>
<feature type="region of interest" description="Disordered" evidence="6">
    <location>
        <begin position="518"/>
        <end position="553"/>
    </location>
</feature>
<dbReference type="Pfam" id="PF07933">
    <property type="entry name" value="DUF1681"/>
    <property type="match status" value="1"/>
</dbReference>
<feature type="compositionally biased region" description="Basic and acidic residues" evidence="6">
    <location>
        <begin position="537"/>
        <end position="550"/>
    </location>
</feature>
<evidence type="ECO:0000256" key="6">
    <source>
        <dbReference type="SAM" id="MobiDB-lite"/>
    </source>
</evidence>
<keyword evidence="4" id="KW-0862">Zinc</keyword>